<protein>
    <submittedName>
        <fullName evidence="1">Uncharacterized protein</fullName>
    </submittedName>
</protein>
<evidence type="ECO:0000313" key="1">
    <source>
        <dbReference type="EMBL" id="KAJ4251513.1"/>
    </source>
</evidence>
<sequence>MFFTLAASEGLGPILGLWLVDKGTKWVARAGQSLSTVYYDCDAEYVEVGWEDTRSDTRNPASPSAVTIVETSIKLLVRRDNEVKELKDGGECV</sequence>
<dbReference type="Proteomes" id="UP001152049">
    <property type="component" value="Unassembled WGS sequence"/>
</dbReference>
<reference evidence="1" key="1">
    <citation type="submission" date="2022-09" db="EMBL/GenBank/DDBJ databases">
        <title>Fusarium specimens isolated from Avocado Roots.</title>
        <authorList>
            <person name="Stajich J."/>
            <person name="Roper C."/>
            <person name="Heimlech-Rivalta G."/>
        </authorList>
    </citation>
    <scope>NUCLEOTIDE SEQUENCE</scope>
    <source>
        <strain evidence="1">CF00136</strain>
    </source>
</reference>
<organism evidence="1 2">
    <name type="scientific">Fusarium torreyae</name>
    <dbReference type="NCBI Taxonomy" id="1237075"/>
    <lineage>
        <taxon>Eukaryota</taxon>
        <taxon>Fungi</taxon>
        <taxon>Dikarya</taxon>
        <taxon>Ascomycota</taxon>
        <taxon>Pezizomycotina</taxon>
        <taxon>Sordariomycetes</taxon>
        <taxon>Hypocreomycetidae</taxon>
        <taxon>Hypocreales</taxon>
        <taxon>Nectriaceae</taxon>
        <taxon>Fusarium</taxon>
    </lineage>
</organism>
<name>A0A9W8VAL2_9HYPO</name>
<gene>
    <name evidence="1" type="ORF">NW762_011500</name>
</gene>
<dbReference type="EMBL" id="JAOQAZ010000028">
    <property type="protein sequence ID" value="KAJ4251513.1"/>
    <property type="molecule type" value="Genomic_DNA"/>
</dbReference>
<dbReference type="OrthoDB" id="3596450at2759"/>
<accession>A0A9W8VAL2</accession>
<comment type="caution">
    <text evidence="1">The sequence shown here is derived from an EMBL/GenBank/DDBJ whole genome shotgun (WGS) entry which is preliminary data.</text>
</comment>
<proteinExistence type="predicted"/>
<evidence type="ECO:0000313" key="2">
    <source>
        <dbReference type="Proteomes" id="UP001152049"/>
    </source>
</evidence>
<dbReference type="AlphaFoldDB" id="A0A9W8VAL2"/>
<keyword evidence="2" id="KW-1185">Reference proteome</keyword>